<proteinExistence type="predicted"/>
<dbReference type="AlphaFoldDB" id="A0A5A7R303"/>
<gene>
    <name evidence="2" type="ORF">STAS_28482</name>
</gene>
<organism evidence="2 3">
    <name type="scientific">Striga asiatica</name>
    <name type="common">Asiatic witchweed</name>
    <name type="synonym">Buchnera asiatica</name>
    <dbReference type="NCBI Taxonomy" id="4170"/>
    <lineage>
        <taxon>Eukaryota</taxon>
        <taxon>Viridiplantae</taxon>
        <taxon>Streptophyta</taxon>
        <taxon>Embryophyta</taxon>
        <taxon>Tracheophyta</taxon>
        <taxon>Spermatophyta</taxon>
        <taxon>Magnoliopsida</taxon>
        <taxon>eudicotyledons</taxon>
        <taxon>Gunneridae</taxon>
        <taxon>Pentapetalae</taxon>
        <taxon>asterids</taxon>
        <taxon>lamiids</taxon>
        <taxon>Lamiales</taxon>
        <taxon>Orobanchaceae</taxon>
        <taxon>Buchnereae</taxon>
        <taxon>Striga</taxon>
    </lineage>
</organism>
<evidence type="ECO:0000313" key="2">
    <source>
        <dbReference type="EMBL" id="GER51127.1"/>
    </source>
</evidence>
<feature type="non-terminal residue" evidence="2">
    <location>
        <position position="1"/>
    </location>
</feature>
<dbReference type="Proteomes" id="UP000325081">
    <property type="component" value="Unassembled WGS sequence"/>
</dbReference>
<reference evidence="3" key="1">
    <citation type="journal article" date="2019" name="Curr. Biol.">
        <title>Genome Sequence of Striga asiatica Provides Insight into the Evolution of Plant Parasitism.</title>
        <authorList>
            <person name="Yoshida S."/>
            <person name="Kim S."/>
            <person name="Wafula E.K."/>
            <person name="Tanskanen J."/>
            <person name="Kim Y.M."/>
            <person name="Honaas L."/>
            <person name="Yang Z."/>
            <person name="Spallek T."/>
            <person name="Conn C.E."/>
            <person name="Ichihashi Y."/>
            <person name="Cheong K."/>
            <person name="Cui S."/>
            <person name="Der J.P."/>
            <person name="Gundlach H."/>
            <person name="Jiao Y."/>
            <person name="Hori C."/>
            <person name="Ishida J.K."/>
            <person name="Kasahara H."/>
            <person name="Kiba T."/>
            <person name="Kim M.S."/>
            <person name="Koo N."/>
            <person name="Laohavisit A."/>
            <person name="Lee Y.H."/>
            <person name="Lumba S."/>
            <person name="McCourt P."/>
            <person name="Mortimer J.C."/>
            <person name="Mutuku J.M."/>
            <person name="Nomura T."/>
            <person name="Sasaki-Sekimoto Y."/>
            <person name="Seto Y."/>
            <person name="Wang Y."/>
            <person name="Wakatake T."/>
            <person name="Sakakibara H."/>
            <person name="Demura T."/>
            <person name="Yamaguchi S."/>
            <person name="Yoneyama K."/>
            <person name="Manabe R.I."/>
            <person name="Nelson D.C."/>
            <person name="Schulman A.H."/>
            <person name="Timko M.P."/>
            <person name="dePamphilis C.W."/>
            <person name="Choi D."/>
            <person name="Shirasu K."/>
        </authorList>
    </citation>
    <scope>NUCLEOTIDE SEQUENCE [LARGE SCALE GENOMIC DNA]</scope>
    <source>
        <strain evidence="3">cv. UVA1</strain>
    </source>
</reference>
<evidence type="ECO:0000256" key="1">
    <source>
        <dbReference type="SAM" id="MobiDB-lite"/>
    </source>
</evidence>
<comment type="caution">
    <text evidence="2">The sequence shown here is derived from an EMBL/GenBank/DDBJ whole genome shotgun (WGS) entry which is preliminary data.</text>
</comment>
<protein>
    <submittedName>
        <fullName evidence="2">Evolutionarily conserved C-terminal region 5</fullName>
    </submittedName>
</protein>
<dbReference type="EMBL" id="BKCP01009515">
    <property type="protein sequence ID" value="GER51127.1"/>
    <property type="molecule type" value="Genomic_DNA"/>
</dbReference>
<name>A0A5A7R303_STRAF</name>
<feature type="region of interest" description="Disordered" evidence="1">
    <location>
        <begin position="24"/>
        <end position="44"/>
    </location>
</feature>
<keyword evidence="3" id="KW-1185">Reference proteome</keyword>
<evidence type="ECO:0000313" key="3">
    <source>
        <dbReference type="Proteomes" id="UP000325081"/>
    </source>
</evidence>
<accession>A0A5A7R303</accession>
<sequence>NAETSKYHPRVRVTADVDLISLTVPQKKDGGTHRPSIVHTQEGSLAPKMAPQLGSSYPSFGASLPIHLVAVFSSSYHIPLHDIRGKNDKENGFVCVYLGKFDNGNKDQGQGELGYDEWSSSCLLSGDAGYTHGVNLSALPFSF</sequence>